<dbReference type="InterPro" id="IPR036770">
    <property type="entry name" value="Ankyrin_rpt-contain_sf"/>
</dbReference>
<feature type="region of interest" description="Disordered" evidence="6">
    <location>
        <begin position="1"/>
        <end position="24"/>
    </location>
</feature>
<dbReference type="Pfam" id="PF12075">
    <property type="entry name" value="KN_motif"/>
    <property type="match status" value="1"/>
</dbReference>
<feature type="compositionally biased region" description="Basic and acidic residues" evidence="6">
    <location>
        <begin position="248"/>
        <end position="265"/>
    </location>
</feature>
<dbReference type="Pfam" id="PF12796">
    <property type="entry name" value="Ank_2"/>
    <property type="match status" value="2"/>
</dbReference>
<sequence length="902" mass="99062">MMEKQPVNGVSSNMNGNSKRPPSYSVETPYGFHLDLDFLKYVDDIEKGNTLKRVQRRSRPSSATPPAHNHSLPGHGRVHGPTQWRSIGSLWPKSRTTDAQHTCDRGLASYPRHPGAPYMSLTSAQMEESIRAFDEQPLGLYVRPNLLRASSLPATVLLQRRSESNDDPTSPGSSRDHLLQENGSSENVFSDSSRPAGGGGGALAGTLQRLTVALRRVGELEEEIRVIPELKAKICILQEERERLLVRLDSDPENNREETDSDPKANGRLQASADGVTDWGNGHSSGRGSSTLEDQEDDWMSRELKRLEEKVNASSVQVENEVMMSSVRDGPLLGAGQRAPTVLSKERVERQSVEALQKRLANLEQRLRESERESQTAKAFLRKQVEEGRLKDQRLDQLTSNKDIWVKMERPEVHQGAARDLNSPFSDILQGMPSKRDVTESTPKEWRVAEEGGGRQEVKVPGDVSHHVGRVRELLQEQWECLCAGQPPGRGSAEHLPPRVTSIQEELMRLVETLTSSGTEAETSALMERNGQEDEAVRSTGASHSSKTTLSGPSGWEEVGNEGRSHSLEETTGSEALENTRHRDTENTAEKTEREQDLQAQPESRSETVRSAERQERTAGQTDSGGHRGGLRDPEESGKEARVDEAFITACLYLNDHMDEMGNLNDDMRQALTVVFQHWFHVAAEEDSSAHTVALYLGRVRAATPSLLHFLVNLADDNGNTGLHYSVSHSNFSIVQTLLNTGVCDVDVRNKAGYTSVMLASLAATDSPQELEVVRQLLQRGDVNLRAGQVSSSPPQTNTVKHVLGETTAGQTALHLAARHGRRLIVPHLLAAGANTNAQDIAGSTALMLTCERGHCDVAAVLLEQADCDLTLTDREGRSALAIALQASFTEMADLLKAHMAS</sequence>
<keyword evidence="2 4" id="KW-0040">ANK repeat</keyword>
<dbReference type="GO" id="GO:0005737">
    <property type="term" value="C:cytoplasm"/>
    <property type="evidence" value="ECO:0007669"/>
    <property type="project" value="TreeGrafter"/>
</dbReference>
<feature type="compositionally biased region" description="Polar residues" evidence="6">
    <location>
        <begin position="540"/>
        <end position="552"/>
    </location>
</feature>
<feature type="region of interest" description="Disordered" evidence="6">
    <location>
        <begin position="423"/>
        <end position="442"/>
    </location>
</feature>
<gene>
    <name evidence="8 9" type="primary">LOC105891301</name>
</gene>
<dbReference type="GO" id="GO:0005856">
    <property type="term" value="C:cytoskeleton"/>
    <property type="evidence" value="ECO:0007669"/>
    <property type="project" value="TreeGrafter"/>
</dbReference>
<dbReference type="SUPFAM" id="SSF48403">
    <property type="entry name" value="Ankyrin repeat"/>
    <property type="match status" value="1"/>
</dbReference>
<dbReference type="PANTHER" id="PTHR24168:SF24">
    <property type="entry name" value="KN MOTIF AND ANKYRIN REPEAT DOMAIN-CONTAINING PROTEIN 4"/>
    <property type="match status" value="1"/>
</dbReference>
<accession>A0A6P8F2U8</accession>
<keyword evidence="1" id="KW-0677">Repeat</keyword>
<dbReference type="InterPro" id="IPR002110">
    <property type="entry name" value="Ankyrin_rpt"/>
</dbReference>
<dbReference type="PROSITE" id="PS50297">
    <property type="entry name" value="ANK_REP_REGION"/>
    <property type="match status" value="2"/>
</dbReference>
<dbReference type="PANTHER" id="PTHR24168">
    <property type="entry name" value="KN MOTIF AND ANKYRIN REPEAT DOMAIN-CONTAINING"/>
    <property type="match status" value="1"/>
</dbReference>
<feature type="coiled-coil region" evidence="5">
    <location>
        <begin position="346"/>
        <end position="380"/>
    </location>
</feature>
<evidence type="ECO:0000313" key="7">
    <source>
        <dbReference type="Proteomes" id="UP000515152"/>
    </source>
</evidence>
<dbReference type="InterPro" id="IPR047184">
    <property type="entry name" value="KANK1-4"/>
</dbReference>
<dbReference type="GeneTree" id="ENSGT00940000158468"/>
<proteinExistence type="predicted"/>
<feature type="repeat" description="ANK" evidence="4">
    <location>
        <begin position="809"/>
        <end position="841"/>
    </location>
</feature>
<feature type="region of interest" description="Disordered" evidence="6">
    <location>
        <begin position="160"/>
        <end position="203"/>
    </location>
</feature>
<evidence type="ECO:0000256" key="2">
    <source>
        <dbReference type="ARBA" id="ARBA00023043"/>
    </source>
</evidence>
<evidence type="ECO:0000256" key="6">
    <source>
        <dbReference type="SAM" id="MobiDB-lite"/>
    </source>
</evidence>
<evidence type="ECO:0000313" key="8">
    <source>
        <dbReference type="RefSeq" id="XP_031419114.1"/>
    </source>
</evidence>
<keyword evidence="7" id="KW-1185">Reference proteome</keyword>
<feature type="compositionally biased region" description="Polar residues" evidence="6">
    <location>
        <begin position="181"/>
        <end position="193"/>
    </location>
</feature>
<dbReference type="GeneID" id="105891301"/>
<feature type="compositionally biased region" description="Polar residues" evidence="6">
    <location>
        <begin position="282"/>
        <end position="292"/>
    </location>
</feature>
<feature type="region of interest" description="Disordered" evidence="6">
    <location>
        <begin position="50"/>
        <end position="113"/>
    </location>
</feature>
<evidence type="ECO:0000313" key="9">
    <source>
        <dbReference type="RefSeq" id="XP_042559670.1"/>
    </source>
</evidence>
<evidence type="ECO:0000256" key="4">
    <source>
        <dbReference type="PROSITE-ProRule" id="PRU00023"/>
    </source>
</evidence>
<dbReference type="Proteomes" id="UP000515152">
    <property type="component" value="Chromosome 25"/>
</dbReference>
<dbReference type="InterPro" id="IPR021939">
    <property type="entry name" value="KN_motif"/>
</dbReference>
<feature type="compositionally biased region" description="Low complexity" evidence="6">
    <location>
        <begin position="7"/>
        <end position="18"/>
    </location>
</feature>
<dbReference type="RefSeq" id="XP_031419114.1">
    <property type="nucleotide sequence ID" value="XM_031563254.2"/>
</dbReference>
<feature type="compositionally biased region" description="Basic and acidic residues" evidence="6">
    <location>
        <begin position="630"/>
        <end position="640"/>
    </location>
</feature>
<feature type="compositionally biased region" description="Basic and acidic residues" evidence="6">
    <location>
        <begin position="604"/>
        <end position="617"/>
    </location>
</feature>
<feature type="compositionally biased region" description="Basic and acidic residues" evidence="6">
    <location>
        <begin position="95"/>
        <end position="104"/>
    </location>
</feature>
<organism evidence="7 8">
    <name type="scientific">Clupea harengus</name>
    <name type="common">Atlantic herring</name>
    <dbReference type="NCBI Taxonomy" id="7950"/>
    <lineage>
        <taxon>Eukaryota</taxon>
        <taxon>Metazoa</taxon>
        <taxon>Chordata</taxon>
        <taxon>Craniata</taxon>
        <taxon>Vertebrata</taxon>
        <taxon>Euteleostomi</taxon>
        <taxon>Actinopterygii</taxon>
        <taxon>Neopterygii</taxon>
        <taxon>Teleostei</taxon>
        <taxon>Clupei</taxon>
        <taxon>Clupeiformes</taxon>
        <taxon>Clupeoidei</taxon>
        <taxon>Clupeidae</taxon>
        <taxon>Clupea</taxon>
    </lineage>
</organism>
<dbReference type="OrthoDB" id="5406014at2759"/>
<protein>
    <submittedName>
        <fullName evidence="8 9">KN motif and ankyrin repeat domain-containing protein 2-like isoform X1</fullName>
    </submittedName>
</protein>
<dbReference type="GO" id="GO:0030837">
    <property type="term" value="P:negative regulation of actin filament polymerization"/>
    <property type="evidence" value="ECO:0007669"/>
    <property type="project" value="InterPro"/>
</dbReference>
<feature type="region of interest" description="Disordered" evidence="6">
    <location>
        <begin position="515"/>
        <end position="640"/>
    </location>
</feature>
<feature type="compositionally biased region" description="Basic and acidic residues" evidence="6">
    <location>
        <begin position="578"/>
        <end position="597"/>
    </location>
</feature>
<name>A0A6P8F2U8_CLUHA</name>
<dbReference type="Gene3D" id="1.25.40.20">
    <property type="entry name" value="Ankyrin repeat-containing domain"/>
    <property type="match status" value="1"/>
</dbReference>
<dbReference type="RefSeq" id="XP_042559670.1">
    <property type="nucleotide sequence ID" value="XM_042703736.1"/>
</dbReference>
<dbReference type="AlphaFoldDB" id="A0A6P8F2U8"/>
<reference evidence="8 9" key="1">
    <citation type="submission" date="2025-04" db="UniProtKB">
        <authorList>
            <consortium name="RefSeq"/>
        </authorList>
    </citation>
    <scope>IDENTIFICATION</scope>
</reference>
<keyword evidence="3 5" id="KW-0175">Coiled coil</keyword>
<evidence type="ECO:0000256" key="1">
    <source>
        <dbReference type="ARBA" id="ARBA00022737"/>
    </source>
</evidence>
<dbReference type="SMART" id="SM00248">
    <property type="entry name" value="ANK"/>
    <property type="match status" value="4"/>
</dbReference>
<evidence type="ECO:0000256" key="5">
    <source>
        <dbReference type="SAM" id="Coils"/>
    </source>
</evidence>
<feature type="repeat" description="ANK" evidence="4">
    <location>
        <begin position="718"/>
        <end position="743"/>
    </location>
</feature>
<evidence type="ECO:0000256" key="3">
    <source>
        <dbReference type="ARBA" id="ARBA00023054"/>
    </source>
</evidence>
<feature type="region of interest" description="Disordered" evidence="6">
    <location>
        <begin position="248"/>
        <end position="299"/>
    </location>
</feature>
<dbReference type="PROSITE" id="PS50088">
    <property type="entry name" value="ANK_REPEAT"/>
    <property type="match status" value="2"/>
</dbReference>